<keyword evidence="1" id="KW-0472">Membrane</keyword>
<feature type="transmembrane region" description="Helical" evidence="1">
    <location>
        <begin position="65"/>
        <end position="88"/>
    </location>
</feature>
<evidence type="ECO:0000313" key="3">
    <source>
        <dbReference type="Proteomes" id="UP001209540"/>
    </source>
</evidence>
<gene>
    <name evidence="2" type="ORF">BDA99DRAFT_509986</name>
</gene>
<dbReference type="AlphaFoldDB" id="A0AAD5PEB8"/>
<protein>
    <submittedName>
        <fullName evidence="2">Uncharacterized protein</fullName>
    </submittedName>
</protein>
<evidence type="ECO:0000313" key="2">
    <source>
        <dbReference type="EMBL" id="KAI9263339.1"/>
    </source>
</evidence>
<feature type="transmembrane region" description="Helical" evidence="1">
    <location>
        <begin position="30"/>
        <end position="53"/>
    </location>
</feature>
<keyword evidence="1" id="KW-1133">Transmembrane helix</keyword>
<name>A0AAD5PEB8_9FUNG</name>
<reference evidence="2" key="1">
    <citation type="journal article" date="2022" name="IScience">
        <title>Evolution of zygomycete secretomes and the origins of terrestrial fungal ecologies.</title>
        <authorList>
            <person name="Chang Y."/>
            <person name="Wang Y."/>
            <person name="Mondo S."/>
            <person name="Ahrendt S."/>
            <person name="Andreopoulos W."/>
            <person name="Barry K."/>
            <person name="Beard J."/>
            <person name="Benny G.L."/>
            <person name="Blankenship S."/>
            <person name="Bonito G."/>
            <person name="Cuomo C."/>
            <person name="Desiro A."/>
            <person name="Gervers K.A."/>
            <person name="Hundley H."/>
            <person name="Kuo A."/>
            <person name="LaButti K."/>
            <person name="Lang B.F."/>
            <person name="Lipzen A."/>
            <person name="O'Donnell K."/>
            <person name="Pangilinan J."/>
            <person name="Reynolds N."/>
            <person name="Sandor L."/>
            <person name="Smith M.E."/>
            <person name="Tsang A."/>
            <person name="Grigoriev I.V."/>
            <person name="Stajich J.E."/>
            <person name="Spatafora J.W."/>
        </authorList>
    </citation>
    <scope>NUCLEOTIDE SEQUENCE</scope>
    <source>
        <strain evidence="2">RSA 2281</strain>
    </source>
</reference>
<proteinExistence type="predicted"/>
<evidence type="ECO:0000256" key="1">
    <source>
        <dbReference type="SAM" id="Phobius"/>
    </source>
</evidence>
<dbReference type="EMBL" id="JAIXMP010000013">
    <property type="protein sequence ID" value="KAI9263339.1"/>
    <property type="molecule type" value="Genomic_DNA"/>
</dbReference>
<dbReference type="Proteomes" id="UP001209540">
    <property type="component" value="Unassembled WGS sequence"/>
</dbReference>
<comment type="caution">
    <text evidence="2">The sequence shown here is derived from an EMBL/GenBank/DDBJ whole genome shotgun (WGS) entry which is preliminary data.</text>
</comment>
<keyword evidence="3" id="KW-1185">Reference proteome</keyword>
<reference evidence="2" key="2">
    <citation type="submission" date="2023-02" db="EMBL/GenBank/DDBJ databases">
        <authorList>
            <consortium name="DOE Joint Genome Institute"/>
            <person name="Mondo S.J."/>
            <person name="Chang Y."/>
            <person name="Wang Y."/>
            <person name="Ahrendt S."/>
            <person name="Andreopoulos W."/>
            <person name="Barry K."/>
            <person name="Beard J."/>
            <person name="Benny G.L."/>
            <person name="Blankenship S."/>
            <person name="Bonito G."/>
            <person name="Cuomo C."/>
            <person name="Desiro A."/>
            <person name="Gervers K.A."/>
            <person name="Hundley H."/>
            <person name="Kuo A."/>
            <person name="LaButti K."/>
            <person name="Lang B.F."/>
            <person name="Lipzen A."/>
            <person name="O'Donnell K."/>
            <person name="Pangilinan J."/>
            <person name="Reynolds N."/>
            <person name="Sandor L."/>
            <person name="Smith M.W."/>
            <person name="Tsang A."/>
            <person name="Grigoriev I.V."/>
            <person name="Stajich J.E."/>
            <person name="Spatafora J.W."/>
        </authorList>
    </citation>
    <scope>NUCLEOTIDE SEQUENCE</scope>
    <source>
        <strain evidence="2">RSA 2281</strain>
    </source>
</reference>
<organism evidence="2 3">
    <name type="scientific">Phascolomyces articulosus</name>
    <dbReference type="NCBI Taxonomy" id="60185"/>
    <lineage>
        <taxon>Eukaryota</taxon>
        <taxon>Fungi</taxon>
        <taxon>Fungi incertae sedis</taxon>
        <taxon>Mucoromycota</taxon>
        <taxon>Mucoromycotina</taxon>
        <taxon>Mucoromycetes</taxon>
        <taxon>Mucorales</taxon>
        <taxon>Lichtheimiaceae</taxon>
        <taxon>Phascolomyces</taxon>
    </lineage>
</organism>
<accession>A0AAD5PEB8</accession>
<sequence>MIGPFFFCLAFFSMMYNGSYYQDIRLFRGLFITVLASYVVVTIGLIITVVLSFTSYSSGGMARTIYIQYSITVRLAGSLALAIIVIMFPKSWLQSMREYEIRNEMPPAHLQYEGDQNQTWNPNLQYDPNPNQGYVNIDQ</sequence>
<keyword evidence="1" id="KW-0812">Transmembrane</keyword>